<comment type="caution">
    <text evidence="1">The sequence shown here is derived from an EMBL/GenBank/DDBJ whole genome shotgun (WGS) entry which is preliminary data.</text>
</comment>
<evidence type="ECO:0000313" key="1">
    <source>
        <dbReference type="EMBL" id="MCA9385658.1"/>
    </source>
</evidence>
<reference evidence="1" key="1">
    <citation type="submission" date="2020-04" db="EMBL/GenBank/DDBJ databases">
        <authorList>
            <person name="Zhang T."/>
        </authorList>
    </citation>
    <scope>NUCLEOTIDE SEQUENCE</scope>
    <source>
        <strain evidence="1">HKST-UBA11</strain>
    </source>
</reference>
<organism evidence="1 2">
    <name type="scientific">Candidatus Dojkabacteria bacterium</name>
    <dbReference type="NCBI Taxonomy" id="2099670"/>
    <lineage>
        <taxon>Bacteria</taxon>
        <taxon>Candidatus Dojkabacteria</taxon>
    </lineage>
</organism>
<dbReference type="Proteomes" id="UP000754563">
    <property type="component" value="Unassembled WGS sequence"/>
</dbReference>
<reference evidence="1" key="2">
    <citation type="journal article" date="2021" name="Microbiome">
        <title>Successional dynamics and alternative stable states in a saline activated sludge microbial community over 9 years.</title>
        <authorList>
            <person name="Wang Y."/>
            <person name="Ye J."/>
            <person name="Ju F."/>
            <person name="Liu L."/>
            <person name="Boyd J.A."/>
            <person name="Deng Y."/>
            <person name="Parks D.H."/>
            <person name="Jiang X."/>
            <person name="Yin X."/>
            <person name="Woodcroft B.J."/>
            <person name="Tyson G.W."/>
            <person name="Hugenholtz P."/>
            <person name="Polz M.F."/>
            <person name="Zhang T."/>
        </authorList>
    </citation>
    <scope>NUCLEOTIDE SEQUENCE</scope>
    <source>
        <strain evidence="1">HKST-UBA11</strain>
    </source>
</reference>
<name>A0A955L7X8_9BACT</name>
<dbReference type="EMBL" id="JAGQLH010000035">
    <property type="protein sequence ID" value="MCA9385658.1"/>
    <property type="molecule type" value="Genomic_DNA"/>
</dbReference>
<dbReference type="AlphaFoldDB" id="A0A955L7X8"/>
<gene>
    <name evidence="1" type="ORF">KC717_03345</name>
</gene>
<proteinExistence type="predicted"/>
<evidence type="ECO:0000313" key="2">
    <source>
        <dbReference type="Proteomes" id="UP000754563"/>
    </source>
</evidence>
<accession>A0A955L7X8</accession>
<protein>
    <submittedName>
        <fullName evidence="1">Uncharacterized protein</fullName>
    </submittedName>
</protein>
<sequence>MLQDVYMPQDITDETPIVEADGYALTKPHFNFWITEIDTQIEEQEILREHDYTFRHSPADILPIAISHYNRNTPDQGNRILDTAYLYYPILSPYIVKIKEHAQSVDYDPEVLLTLSTSDLFEKEELTHLHMELEDLKEAANTLLDHKKPSFEVEKHAMHEVYKIHSARCMKDFRYVAVNTIQLLEKNSTTHLPLYFLKQIKDLLIESHHHLFNEPWDMLLGALNPSLNFPGKLILLPPVEAESHP</sequence>